<comment type="caution">
    <text evidence="1">The sequence shown here is derived from an EMBL/GenBank/DDBJ whole genome shotgun (WGS) entry which is preliminary data.</text>
</comment>
<dbReference type="EMBL" id="JAEDAL010000001">
    <property type="protein sequence ID" value="MBH9552001.1"/>
    <property type="molecule type" value="Genomic_DNA"/>
</dbReference>
<name>A0A931IY66_9BURK</name>
<reference evidence="1" key="1">
    <citation type="submission" date="2020-12" db="EMBL/GenBank/DDBJ databases">
        <title>The genome sequence of Inhella sp. 4Y17.</title>
        <authorList>
            <person name="Liu Y."/>
        </authorList>
    </citation>
    <scope>NUCLEOTIDE SEQUENCE</scope>
    <source>
        <strain evidence="1">4Y10</strain>
    </source>
</reference>
<accession>A0A931IY66</accession>
<dbReference type="Proteomes" id="UP000620139">
    <property type="component" value="Unassembled WGS sequence"/>
</dbReference>
<dbReference type="CDD" id="cd20293">
    <property type="entry name" value="cupin_HutD_N"/>
    <property type="match status" value="1"/>
</dbReference>
<keyword evidence="2" id="KW-1185">Reference proteome</keyword>
<proteinExistence type="predicted"/>
<dbReference type="PANTHER" id="PTHR37943:SF1">
    <property type="entry name" value="PROTEIN VES"/>
    <property type="match status" value="1"/>
</dbReference>
<dbReference type="InterPro" id="IPR011051">
    <property type="entry name" value="RmlC_Cupin_sf"/>
</dbReference>
<dbReference type="InterPro" id="IPR010282">
    <property type="entry name" value="Uncharacterised_HutD/Ves"/>
</dbReference>
<gene>
    <name evidence="1" type="ORF">I7X43_03970</name>
</gene>
<evidence type="ECO:0000313" key="2">
    <source>
        <dbReference type="Proteomes" id="UP000620139"/>
    </source>
</evidence>
<dbReference type="Pfam" id="PF05962">
    <property type="entry name" value="HutD"/>
    <property type="match status" value="1"/>
</dbReference>
<dbReference type="InterPro" id="IPR014710">
    <property type="entry name" value="RmlC-like_jellyroll"/>
</dbReference>
<dbReference type="AlphaFoldDB" id="A0A931IY66"/>
<sequence>MQCLDIDSLPAQAWRNGGGATREVLAWPAGPDWRVRLSVADIDRDGPFSPFPGVQRHFAVLSGGGVALRWADGPWRPQQVGQAPCVFDGAEGPDCRLLAGPTRDLNLMLRGVAGCLLQADDQPWAADWPWRALVAWDAARLSTADGQRLELPARSAVVALPPGPVRVQSTGLAFWLGAAQAVEMGA</sequence>
<dbReference type="RefSeq" id="WP_198099586.1">
    <property type="nucleotide sequence ID" value="NZ_JAEDAL010000001.1"/>
</dbReference>
<dbReference type="SUPFAM" id="SSF51182">
    <property type="entry name" value="RmlC-like cupins"/>
    <property type="match status" value="1"/>
</dbReference>
<organism evidence="1 2">
    <name type="scientific">Inhella gelatinilytica</name>
    <dbReference type="NCBI Taxonomy" id="2795030"/>
    <lineage>
        <taxon>Bacteria</taxon>
        <taxon>Pseudomonadati</taxon>
        <taxon>Pseudomonadota</taxon>
        <taxon>Betaproteobacteria</taxon>
        <taxon>Burkholderiales</taxon>
        <taxon>Sphaerotilaceae</taxon>
        <taxon>Inhella</taxon>
    </lineage>
</organism>
<protein>
    <submittedName>
        <fullName evidence="1">HutD family protein</fullName>
    </submittedName>
</protein>
<dbReference type="PANTHER" id="PTHR37943">
    <property type="entry name" value="PROTEIN VES"/>
    <property type="match status" value="1"/>
</dbReference>
<evidence type="ECO:0000313" key="1">
    <source>
        <dbReference type="EMBL" id="MBH9552001.1"/>
    </source>
</evidence>
<dbReference type="Gene3D" id="2.60.120.10">
    <property type="entry name" value="Jelly Rolls"/>
    <property type="match status" value="1"/>
</dbReference>